<dbReference type="Proteomes" id="UP000683310">
    <property type="component" value="Chromosome"/>
</dbReference>
<keyword evidence="2" id="KW-1185">Reference proteome</keyword>
<evidence type="ECO:0000313" key="1">
    <source>
        <dbReference type="EMBL" id="QVI19657.1"/>
    </source>
</evidence>
<reference evidence="1 2" key="1">
    <citation type="submission" date="2021-04" db="EMBL/GenBank/DDBJ databases">
        <title>Nocardia tengchongensis.</title>
        <authorList>
            <person name="Zhuang k."/>
            <person name="Ran Y."/>
            <person name="Li W."/>
        </authorList>
    </citation>
    <scope>NUCLEOTIDE SEQUENCE [LARGE SCALE GENOMIC DNA]</scope>
    <source>
        <strain evidence="1 2">CFH S0057</strain>
    </source>
</reference>
<evidence type="ECO:0000313" key="2">
    <source>
        <dbReference type="Proteomes" id="UP000683310"/>
    </source>
</evidence>
<sequence>MELGEAGRLDQNEVRAGAATGFAVIRTEVGVVRTAITSPHSSALACASQLILTE</sequence>
<organism evidence="1 2">
    <name type="scientific">Nocardia tengchongensis</name>
    <dbReference type="NCBI Taxonomy" id="2055889"/>
    <lineage>
        <taxon>Bacteria</taxon>
        <taxon>Bacillati</taxon>
        <taxon>Actinomycetota</taxon>
        <taxon>Actinomycetes</taxon>
        <taxon>Mycobacteriales</taxon>
        <taxon>Nocardiaceae</taxon>
        <taxon>Nocardia</taxon>
    </lineage>
</organism>
<proteinExistence type="predicted"/>
<gene>
    <name evidence="1" type="ORF">KHQ06_25265</name>
</gene>
<accession>A0ABX8CI57</accession>
<protein>
    <submittedName>
        <fullName evidence="1">Uncharacterized protein</fullName>
    </submittedName>
</protein>
<dbReference type="EMBL" id="CP074371">
    <property type="protein sequence ID" value="QVI19657.1"/>
    <property type="molecule type" value="Genomic_DNA"/>
</dbReference>
<name>A0ABX8CI57_9NOCA</name>